<dbReference type="EMBL" id="OU015430">
    <property type="protein sequence ID" value="CAG4974607.1"/>
    <property type="molecule type" value="Genomic_DNA"/>
</dbReference>
<keyword evidence="4" id="KW-1185">Reference proteome</keyword>
<protein>
    <recommendedName>
        <fullName evidence="5">DUF2063 domain-containing protein</fullName>
    </recommendedName>
</protein>
<dbReference type="Pfam" id="PF09836">
    <property type="entry name" value="DUF2063"/>
    <property type="match status" value="1"/>
</dbReference>
<organism evidence="3 4">
    <name type="scientific">Novilysobacter luteus</name>
    <dbReference type="NCBI Taxonomy" id="2822368"/>
    <lineage>
        <taxon>Bacteria</taxon>
        <taxon>Pseudomonadati</taxon>
        <taxon>Pseudomonadota</taxon>
        <taxon>Gammaproteobacteria</taxon>
        <taxon>Lysobacterales</taxon>
        <taxon>Lysobacteraceae</taxon>
        <taxon>Novilysobacter</taxon>
    </lineage>
</organism>
<proteinExistence type="predicted"/>
<sequence length="275" mass="31007">MPPDRDPAGSGTVDRLATDPQRALADYIRDPTHAPPPEGIEPHRLKVYRELFFNNIESMLAGNFPVIRRIWSDPEPERWTGLVRDFYREHPSRTPLFPELAREFLRYLEHRAGAGRGDPPWLVELAHYEWVELALQISESRADDVPFDPDGDLLDGAPLVSPLAWPLAYAWPVHRIGPGYLPDHPPDAATCLLLQRDAQGKVGFQQLSPLAFRLLQRLDQQPNLDGRSQLRALAGEADVAPDQTFLDDGERMLRQFHEAGVILGIRMAPDDDPNA</sequence>
<feature type="domain" description="Putative DNA-binding" evidence="1">
    <location>
        <begin position="21"/>
        <end position="108"/>
    </location>
</feature>
<dbReference type="InterPro" id="IPR054098">
    <property type="entry name" value="NGO1945-like_C"/>
</dbReference>
<reference evidence="3 4" key="1">
    <citation type="submission" date="2021-04" db="EMBL/GenBank/DDBJ databases">
        <authorList>
            <person name="Rodrigo-Torres L."/>
            <person name="Arahal R. D."/>
            <person name="Lucena T."/>
        </authorList>
    </citation>
    <scope>NUCLEOTIDE SEQUENCE [LARGE SCALE GENOMIC DNA]</scope>
    <source>
        <strain evidence="3 4">CECT 30171</strain>
    </source>
</reference>
<dbReference type="Proteomes" id="UP000680116">
    <property type="component" value="Chromosome"/>
</dbReference>
<name>A0ABM8UGC4_9GAMM</name>
<dbReference type="InterPro" id="IPR044922">
    <property type="entry name" value="DUF2063_N_sf"/>
</dbReference>
<feature type="domain" description="NGO1945-like C-terminal" evidence="2">
    <location>
        <begin position="161"/>
        <end position="257"/>
    </location>
</feature>
<dbReference type="InterPro" id="IPR018640">
    <property type="entry name" value="DUF2063"/>
</dbReference>
<dbReference type="Gene3D" id="3.90.930.50">
    <property type="match status" value="1"/>
</dbReference>
<evidence type="ECO:0000313" key="3">
    <source>
        <dbReference type="EMBL" id="CAG4974607.1"/>
    </source>
</evidence>
<gene>
    <name evidence="3" type="ORF">LYB30171_01714</name>
</gene>
<dbReference type="Gene3D" id="1.10.150.690">
    <property type="entry name" value="DUF2063"/>
    <property type="match status" value="1"/>
</dbReference>
<accession>A0ABM8UGC4</accession>
<evidence type="ECO:0008006" key="5">
    <source>
        <dbReference type="Google" id="ProtNLM"/>
    </source>
</evidence>
<evidence type="ECO:0000259" key="1">
    <source>
        <dbReference type="Pfam" id="PF09836"/>
    </source>
</evidence>
<evidence type="ECO:0000313" key="4">
    <source>
        <dbReference type="Proteomes" id="UP000680116"/>
    </source>
</evidence>
<evidence type="ECO:0000259" key="2">
    <source>
        <dbReference type="Pfam" id="PF22106"/>
    </source>
</evidence>
<dbReference type="Pfam" id="PF22106">
    <property type="entry name" value="NGO1945_C"/>
    <property type="match status" value="1"/>
</dbReference>